<gene>
    <name evidence="1" type="ORF">X975_08974</name>
</gene>
<sequence>MQGGHKGLEPERDTVHIRITDGHLSSKVHVVNITIKPINDESPHIFTDSLFVKQGGYAKITNSTLFIVDTDTKPE</sequence>
<keyword evidence="2" id="KW-1185">Reference proteome</keyword>
<dbReference type="PANTHER" id="PTHR45739">
    <property type="entry name" value="MATRIX PROTEIN, PUTATIVE-RELATED"/>
    <property type="match status" value="1"/>
</dbReference>
<dbReference type="AlphaFoldDB" id="A0A087TM82"/>
<dbReference type="STRING" id="407821.A0A087TM82"/>
<evidence type="ECO:0000313" key="2">
    <source>
        <dbReference type="Proteomes" id="UP000054359"/>
    </source>
</evidence>
<dbReference type="GO" id="GO:0009653">
    <property type="term" value="P:anatomical structure morphogenesis"/>
    <property type="evidence" value="ECO:0007669"/>
    <property type="project" value="TreeGrafter"/>
</dbReference>
<proteinExistence type="predicted"/>
<dbReference type="InterPro" id="IPR051561">
    <property type="entry name" value="FRAS1_ECM"/>
</dbReference>
<feature type="non-terminal residue" evidence="1">
    <location>
        <position position="75"/>
    </location>
</feature>
<reference evidence="1 2" key="1">
    <citation type="submission" date="2013-11" db="EMBL/GenBank/DDBJ databases">
        <title>Genome sequencing of Stegodyphus mimosarum.</title>
        <authorList>
            <person name="Bechsgaard J."/>
        </authorList>
    </citation>
    <scope>NUCLEOTIDE SEQUENCE [LARGE SCALE GENOMIC DNA]</scope>
</reference>
<dbReference type="EMBL" id="KK115857">
    <property type="protein sequence ID" value="KFM66221.1"/>
    <property type="molecule type" value="Genomic_DNA"/>
</dbReference>
<name>A0A087TM82_STEMI</name>
<dbReference type="Proteomes" id="UP000054359">
    <property type="component" value="Unassembled WGS sequence"/>
</dbReference>
<dbReference type="PANTHER" id="PTHR45739:SF8">
    <property type="entry name" value="FRAS1-RELATED EXTRACELLULAR MATRIX PROTEIN 1"/>
    <property type="match status" value="1"/>
</dbReference>
<organism evidence="1 2">
    <name type="scientific">Stegodyphus mimosarum</name>
    <name type="common">African social velvet spider</name>
    <dbReference type="NCBI Taxonomy" id="407821"/>
    <lineage>
        <taxon>Eukaryota</taxon>
        <taxon>Metazoa</taxon>
        <taxon>Ecdysozoa</taxon>
        <taxon>Arthropoda</taxon>
        <taxon>Chelicerata</taxon>
        <taxon>Arachnida</taxon>
        <taxon>Araneae</taxon>
        <taxon>Araneomorphae</taxon>
        <taxon>Entelegynae</taxon>
        <taxon>Eresoidea</taxon>
        <taxon>Eresidae</taxon>
        <taxon>Stegodyphus</taxon>
    </lineage>
</organism>
<accession>A0A087TM82</accession>
<evidence type="ECO:0000313" key="1">
    <source>
        <dbReference type="EMBL" id="KFM66221.1"/>
    </source>
</evidence>
<protein>
    <submittedName>
        <fullName evidence="1">Extracellular matrix protein FRAS1</fullName>
    </submittedName>
</protein>